<dbReference type="GO" id="GO:0016020">
    <property type="term" value="C:membrane"/>
    <property type="evidence" value="ECO:0000318"/>
    <property type="project" value="GO_Central"/>
</dbReference>
<keyword evidence="1" id="KW-0040">ANK repeat</keyword>
<evidence type="ECO:0000259" key="3">
    <source>
        <dbReference type="Pfam" id="PF13962"/>
    </source>
</evidence>
<protein>
    <submittedName>
        <fullName evidence="5">Ankyrin repeat-containing protein NPR4</fullName>
    </submittedName>
</protein>
<keyword evidence="2" id="KW-0812">Transmembrane</keyword>
<feature type="domain" description="PGG" evidence="3">
    <location>
        <begin position="437"/>
        <end position="549"/>
    </location>
</feature>
<dbReference type="SUPFAM" id="SSF48403">
    <property type="entry name" value="Ankyrin repeat"/>
    <property type="match status" value="1"/>
</dbReference>
<dbReference type="PANTHER" id="PTHR24177">
    <property type="entry name" value="CASKIN"/>
    <property type="match status" value="1"/>
</dbReference>
<evidence type="ECO:0000256" key="2">
    <source>
        <dbReference type="SAM" id="Phobius"/>
    </source>
</evidence>
<feature type="transmembrane region" description="Helical" evidence="2">
    <location>
        <begin position="481"/>
        <end position="504"/>
    </location>
</feature>
<name>A0A9R0J9B6_SPIOL</name>
<evidence type="ECO:0000313" key="4">
    <source>
        <dbReference type="Proteomes" id="UP000813463"/>
    </source>
</evidence>
<accession>A0A9R0J9B6</accession>
<gene>
    <name evidence="5" type="primary">LOC110802689</name>
</gene>
<dbReference type="KEGG" id="soe:110802689"/>
<reference evidence="4" key="1">
    <citation type="journal article" date="2021" name="Nat. Commun.">
        <title>Genomic analyses provide insights into spinach domestication and the genetic basis of agronomic traits.</title>
        <authorList>
            <person name="Cai X."/>
            <person name="Sun X."/>
            <person name="Xu C."/>
            <person name="Sun H."/>
            <person name="Wang X."/>
            <person name="Ge C."/>
            <person name="Zhang Z."/>
            <person name="Wang Q."/>
            <person name="Fei Z."/>
            <person name="Jiao C."/>
            <person name="Wang Q."/>
        </authorList>
    </citation>
    <scope>NUCLEOTIDE SEQUENCE [LARGE SCALE GENOMIC DNA]</scope>
    <source>
        <strain evidence="4">cv. Varoflay</strain>
    </source>
</reference>
<proteinExistence type="predicted"/>
<evidence type="ECO:0000313" key="5">
    <source>
        <dbReference type="RefSeq" id="XP_021863832.1"/>
    </source>
</evidence>
<reference evidence="5" key="2">
    <citation type="submission" date="2025-08" db="UniProtKB">
        <authorList>
            <consortium name="RefSeq"/>
        </authorList>
    </citation>
    <scope>IDENTIFICATION</scope>
    <source>
        <tissue evidence="5">Leaf</tissue>
    </source>
</reference>
<keyword evidence="2" id="KW-1133">Transmembrane helix</keyword>
<keyword evidence="4" id="KW-1185">Reference proteome</keyword>
<dbReference type="Proteomes" id="UP000813463">
    <property type="component" value="Chromosome 3"/>
</dbReference>
<feature type="transmembrane region" description="Helical" evidence="2">
    <location>
        <begin position="524"/>
        <end position="550"/>
    </location>
</feature>
<dbReference type="OrthoDB" id="1925304at2759"/>
<dbReference type="InterPro" id="IPR002110">
    <property type="entry name" value="Ankyrin_rpt"/>
</dbReference>
<organism evidence="4 5">
    <name type="scientific">Spinacia oleracea</name>
    <name type="common">Spinach</name>
    <dbReference type="NCBI Taxonomy" id="3562"/>
    <lineage>
        <taxon>Eukaryota</taxon>
        <taxon>Viridiplantae</taxon>
        <taxon>Streptophyta</taxon>
        <taxon>Embryophyta</taxon>
        <taxon>Tracheophyta</taxon>
        <taxon>Spermatophyta</taxon>
        <taxon>Magnoliopsida</taxon>
        <taxon>eudicotyledons</taxon>
        <taxon>Gunneridae</taxon>
        <taxon>Pentapetalae</taxon>
        <taxon>Caryophyllales</taxon>
        <taxon>Chenopodiaceae</taxon>
        <taxon>Chenopodioideae</taxon>
        <taxon>Anserineae</taxon>
        <taxon>Spinacia</taxon>
    </lineage>
</organism>
<evidence type="ECO:0000256" key="1">
    <source>
        <dbReference type="PROSITE-ProRule" id="PRU00023"/>
    </source>
</evidence>
<dbReference type="InterPro" id="IPR026961">
    <property type="entry name" value="PGG_dom"/>
</dbReference>
<dbReference type="Pfam" id="PF12796">
    <property type="entry name" value="Ank_2"/>
    <property type="match status" value="1"/>
</dbReference>
<dbReference type="AlphaFoldDB" id="A0A9R0J9B6"/>
<sequence length="602" mass="66745">MGVNCLSRSRADFERGHESGIGSTRFSSRRPRGRVENKLKDLGGYLALYKAVVRGEWNEARKFLDDDPDALTAKITIASETALHIAVGTGKDLEFAEKLIRRMSPEDLALTDQNGETALSVAAVVGNIEAAKLLVNKNPDLPNVSGKSGLPIHRAAQYGQKTMIWYLLDVTRADIESSPFAGESGGRLLIDIITAEFFGIALHLVERFPEMATTEVHGVGSPLTVLATKSTAFPSGDVTPWQLLCYNPVKYFLQVQQRRQMQKQMEHDALELVKSLCTEILELDDAKAFSLLQQPLLIAARLGTHEIIEEIVEAFPPAIWASDEENHNVFQLAVIHRRENVFNLIYQMSDYKHLITRYIDHPHDNNILHLAGKLPSSDRLNLVSGAALQVQRELQWFKEVKKFVQPGQKEAINKQGKTPWMVFREAHQQLMKDGELWMKTTAQSCTVAATLIATVAFNAGLHVPGGNNDKDGHPLYFHQTAFGAFAVADAISLFSSVTSILMFLSILTSRYSEDDFRIALPRGLIVGLSMLFISILSMMVAFSSAIYLVFGLQRAMTVIPVGLVLVLPVTSNVLVPPLYQMIFKSKIIGPGLFGKKSARKLH</sequence>
<dbReference type="Gene3D" id="1.25.40.20">
    <property type="entry name" value="Ankyrin repeat-containing domain"/>
    <property type="match status" value="1"/>
</dbReference>
<dbReference type="Pfam" id="PF13962">
    <property type="entry name" value="PGG"/>
    <property type="match status" value="1"/>
</dbReference>
<dbReference type="GeneID" id="110802689"/>
<dbReference type="PROSITE" id="PS50297">
    <property type="entry name" value="ANK_REP_REGION"/>
    <property type="match status" value="1"/>
</dbReference>
<dbReference type="RefSeq" id="XP_021863832.1">
    <property type="nucleotide sequence ID" value="XM_022008140.2"/>
</dbReference>
<dbReference type="SMART" id="SM00248">
    <property type="entry name" value="ANK"/>
    <property type="match status" value="3"/>
</dbReference>
<dbReference type="PROSITE" id="PS50088">
    <property type="entry name" value="ANK_REPEAT"/>
    <property type="match status" value="1"/>
</dbReference>
<feature type="transmembrane region" description="Helical" evidence="2">
    <location>
        <begin position="556"/>
        <end position="575"/>
    </location>
</feature>
<dbReference type="InterPro" id="IPR036770">
    <property type="entry name" value="Ankyrin_rpt-contain_sf"/>
</dbReference>
<dbReference type="PANTHER" id="PTHR24177:SF435">
    <property type="entry name" value="ANKYRIN REPEAT-CONTAINING PROTEIN NPR4-LIKE"/>
    <property type="match status" value="1"/>
</dbReference>
<keyword evidence="2" id="KW-0472">Membrane</keyword>
<feature type="repeat" description="ANK" evidence="1">
    <location>
        <begin position="114"/>
        <end position="146"/>
    </location>
</feature>